<dbReference type="Proteomes" id="UP000035682">
    <property type="component" value="Unplaced"/>
</dbReference>
<reference evidence="4" key="3">
    <citation type="submission" date="2020-12" db="UniProtKB">
        <authorList>
            <consortium name="WormBaseParasite"/>
        </authorList>
    </citation>
    <scope>IDENTIFICATION</scope>
</reference>
<keyword evidence="1" id="KW-0812">Transmembrane</keyword>
<keyword evidence="1" id="KW-1133">Transmembrane helix</keyword>
<dbReference type="EMBL" id="LN609396">
    <property type="protein sequence ID" value="CEF59279.1"/>
    <property type="molecule type" value="Genomic_DNA"/>
</dbReference>
<proteinExistence type="predicted"/>
<dbReference type="GeneID" id="36384087"/>
<accession>A0A090KPJ3</accession>
<evidence type="ECO:0000256" key="1">
    <source>
        <dbReference type="SAM" id="Phobius"/>
    </source>
</evidence>
<dbReference type="RefSeq" id="XP_024498490.1">
    <property type="nucleotide sequence ID" value="XM_024647251.1"/>
</dbReference>
<keyword evidence="3" id="KW-1185">Reference proteome</keyword>
<dbReference type="PANTHER" id="PTHR28434">
    <property type="entry name" value="PROTEIN C3ORF33"/>
    <property type="match status" value="1"/>
</dbReference>
<name>A0A090KPJ3_STRRB</name>
<dbReference type="GO" id="GO:0005615">
    <property type="term" value="C:extracellular space"/>
    <property type="evidence" value="ECO:0007669"/>
    <property type="project" value="TreeGrafter"/>
</dbReference>
<evidence type="ECO:0000313" key="3">
    <source>
        <dbReference type="Proteomes" id="UP000035682"/>
    </source>
</evidence>
<keyword evidence="1" id="KW-0472">Membrane</keyword>
<feature type="transmembrane region" description="Helical" evidence="1">
    <location>
        <begin position="30"/>
        <end position="48"/>
    </location>
</feature>
<evidence type="ECO:0000313" key="4">
    <source>
        <dbReference type="WBParaSite" id="SRAE_X000103000.1"/>
    </source>
</evidence>
<reference evidence="2" key="2">
    <citation type="submission" date="2014-09" db="EMBL/GenBank/DDBJ databases">
        <authorList>
            <person name="Aslett A.Martin."/>
        </authorList>
    </citation>
    <scope>NUCLEOTIDE SEQUENCE</scope>
    <source>
        <strain evidence="2">ED321 Heterogonic</strain>
    </source>
</reference>
<gene>
    <name evidence="2 4 5" type="ORF">SRAE_X000103000</name>
</gene>
<dbReference type="OrthoDB" id="6220511at2759"/>
<sequence>MGQNSEEYVLGIPQLPNTINKSLIDEYPSIIVRGGIIVTGLVSLGIYLKTSPSFRRFKHVSQIPKMFYDKEILMKGIVKDVSLTGKFSIEHLPLIKVSLINTSKGIKPINVNLAGIELSNEVIKPTLNDKNCVDGEIIVKTTPFTNVNLSQYLVRKGFAKILKPTNEDHVKTLENNKAYAKLIKNLLISESIADRRGIGVWEKQSWVENVQTISENTVKSIKNSPLTKLGSLTGTILKDASYVILFTLSTTYHTILATATYTKDRYIKLANIIKKIASRYNNSTKKISGK</sequence>
<dbReference type="AlphaFoldDB" id="A0A090KPJ3"/>
<evidence type="ECO:0000313" key="5">
    <source>
        <dbReference type="WormBase" id="SRAE_X000103000"/>
    </source>
</evidence>
<reference evidence="3" key="1">
    <citation type="submission" date="2014-09" db="EMBL/GenBank/DDBJ databases">
        <authorList>
            <person name="Martin A.A."/>
        </authorList>
    </citation>
    <scope>NUCLEOTIDE SEQUENCE</scope>
    <source>
        <strain evidence="3">ED321</strain>
    </source>
</reference>
<protein>
    <submittedName>
        <fullName evidence="2">Protein C3orf33</fullName>
    </submittedName>
</protein>
<dbReference type="InterPro" id="IPR042421">
    <property type="entry name" value="C3orf33-like"/>
</dbReference>
<dbReference type="PANTHER" id="PTHR28434:SF1">
    <property type="entry name" value="PROTEIN C3ORF33"/>
    <property type="match status" value="1"/>
</dbReference>
<evidence type="ECO:0000313" key="2">
    <source>
        <dbReference type="EMBL" id="CEF59279.1"/>
    </source>
</evidence>
<dbReference type="WormBase" id="SRAE_X000103000">
    <property type="protein sequence ID" value="SRP00274"/>
    <property type="gene ID" value="WBGene00266593"/>
</dbReference>
<dbReference type="CTD" id="36384087"/>
<organism evidence="2">
    <name type="scientific">Strongyloides ratti</name>
    <name type="common">Parasitic roundworm</name>
    <dbReference type="NCBI Taxonomy" id="34506"/>
    <lineage>
        <taxon>Eukaryota</taxon>
        <taxon>Metazoa</taxon>
        <taxon>Ecdysozoa</taxon>
        <taxon>Nematoda</taxon>
        <taxon>Chromadorea</taxon>
        <taxon>Rhabditida</taxon>
        <taxon>Tylenchina</taxon>
        <taxon>Panagrolaimomorpha</taxon>
        <taxon>Strongyloidoidea</taxon>
        <taxon>Strongyloididae</taxon>
        <taxon>Strongyloides</taxon>
    </lineage>
</organism>
<dbReference type="WBParaSite" id="SRAE_X000103000.1">
    <property type="protein sequence ID" value="SRAE_X000103000.1"/>
    <property type="gene ID" value="WBGene00266593"/>
</dbReference>